<accession>A0ACB8R8F7</accession>
<evidence type="ECO:0000313" key="1">
    <source>
        <dbReference type="EMBL" id="KAI0040065.1"/>
    </source>
</evidence>
<proteinExistence type="predicted"/>
<dbReference type="EMBL" id="MU276232">
    <property type="protein sequence ID" value="KAI0040065.1"/>
    <property type="molecule type" value="Genomic_DNA"/>
</dbReference>
<protein>
    <submittedName>
        <fullName evidence="1">Uncharacterized protein</fullName>
    </submittedName>
</protein>
<evidence type="ECO:0000313" key="2">
    <source>
        <dbReference type="Proteomes" id="UP000814033"/>
    </source>
</evidence>
<name>A0ACB8R8F7_9AGAM</name>
<comment type="caution">
    <text evidence="1">The sequence shown here is derived from an EMBL/GenBank/DDBJ whole genome shotgun (WGS) entry which is preliminary data.</text>
</comment>
<keyword evidence="2" id="KW-1185">Reference proteome</keyword>
<reference evidence="1" key="1">
    <citation type="submission" date="2021-02" db="EMBL/GenBank/DDBJ databases">
        <authorList>
            <consortium name="DOE Joint Genome Institute"/>
            <person name="Ahrendt S."/>
            <person name="Looney B.P."/>
            <person name="Miyauchi S."/>
            <person name="Morin E."/>
            <person name="Drula E."/>
            <person name="Courty P.E."/>
            <person name="Chicoki N."/>
            <person name="Fauchery L."/>
            <person name="Kohler A."/>
            <person name="Kuo A."/>
            <person name="Labutti K."/>
            <person name="Pangilinan J."/>
            <person name="Lipzen A."/>
            <person name="Riley R."/>
            <person name="Andreopoulos W."/>
            <person name="He G."/>
            <person name="Johnson J."/>
            <person name="Barry K.W."/>
            <person name="Grigoriev I.V."/>
            <person name="Nagy L."/>
            <person name="Hibbett D."/>
            <person name="Henrissat B."/>
            <person name="Matheny P.B."/>
            <person name="Labbe J."/>
            <person name="Martin F."/>
        </authorList>
    </citation>
    <scope>NUCLEOTIDE SEQUENCE</scope>
    <source>
        <strain evidence="1">FP105234-sp</strain>
    </source>
</reference>
<organism evidence="1 2">
    <name type="scientific">Auriscalpium vulgare</name>
    <dbReference type="NCBI Taxonomy" id="40419"/>
    <lineage>
        <taxon>Eukaryota</taxon>
        <taxon>Fungi</taxon>
        <taxon>Dikarya</taxon>
        <taxon>Basidiomycota</taxon>
        <taxon>Agaricomycotina</taxon>
        <taxon>Agaricomycetes</taxon>
        <taxon>Russulales</taxon>
        <taxon>Auriscalpiaceae</taxon>
        <taxon>Auriscalpium</taxon>
    </lineage>
</organism>
<reference evidence="1" key="2">
    <citation type="journal article" date="2022" name="New Phytol.">
        <title>Evolutionary transition to the ectomycorrhizal habit in the genomes of a hyperdiverse lineage of mushroom-forming fungi.</title>
        <authorList>
            <person name="Looney B."/>
            <person name="Miyauchi S."/>
            <person name="Morin E."/>
            <person name="Drula E."/>
            <person name="Courty P.E."/>
            <person name="Kohler A."/>
            <person name="Kuo A."/>
            <person name="LaButti K."/>
            <person name="Pangilinan J."/>
            <person name="Lipzen A."/>
            <person name="Riley R."/>
            <person name="Andreopoulos W."/>
            <person name="He G."/>
            <person name="Johnson J."/>
            <person name="Nolan M."/>
            <person name="Tritt A."/>
            <person name="Barry K.W."/>
            <person name="Grigoriev I.V."/>
            <person name="Nagy L.G."/>
            <person name="Hibbett D."/>
            <person name="Henrissat B."/>
            <person name="Matheny P.B."/>
            <person name="Labbe J."/>
            <person name="Martin F.M."/>
        </authorList>
    </citation>
    <scope>NUCLEOTIDE SEQUENCE</scope>
    <source>
        <strain evidence="1">FP105234-sp</strain>
    </source>
</reference>
<sequence length="636" mass="71225">MGLLPMPSHIARLLPVERIKFISIAISITFIAVGLFLEPSDTARLLLPITPLLVISSISTLQVFPKISASDIVTLQYTSAEGKRKVVGAKIRIEPLRHSFTTMKRKLSTVLFMEYPITLEISVEGKDLWFKGDSTRRNTIDSAKSVLKRVFQELLLPQCHRWQTVSFQLPKELLGSLDEIFGDVPADWTGLVGLTGVDFEGVYEGLHLRRARRRTATQTTVGLRPDFFAQSCNLSSITFNNCVPDVPWTLPAFGATRRVYFSNGISHVEKFLAVLESLTAASPTAVELYNLELDKAQNAKVVLVDIQNVTSLVIEDPPSVHHGHMIGSEVLLRLRLPDLTRLDVSAATYTSLPDAEMKEMKDRSALALKNFLLSNPPPLLSLRAVKFMHSELEGEMKAAFEHFLIQRAWKRQHASWDLVWGRIGNESDASPSLRFEDFPWPTVEKIYAPQGELIEAADVERFIRLGATDAGSLPTLSDLRNLDLSWGKCEESLNMLCVSDEKAVQEGIKIVRACLKDAISRTVILRIRDLRSKDSDNLSWDGEFAWLKDVGFKSADWEGITDDDVETFFAWLSSPVDWAHEVRSKLNSTSRPQDVEPARKVLRNVVDGNQPGAEGANVVMRCLSALFKFEEELPVE</sequence>
<dbReference type="Proteomes" id="UP000814033">
    <property type="component" value="Unassembled WGS sequence"/>
</dbReference>
<gene>
    <name evidence="1" type="ORF">FA95DRAFT_1566728</name>
</gene>